<comment type="pathway">
    <text evidence="1 9">Polyol metabolism; glycerol degradation via glycerol kinase pathway; sn-glycerol 3-phosphate from glycerol: step 1/1.</text>
</comment>
<feature type="binding site" evidence="9">
    <location>
        <position position="308"/>
    </location>
    <ligand>
        <name>ADP</name>
        <dbReference type="ChEBI" id="CHEBI:456216"/>
    </ligand>
</feature>
<evidence type="ECO:0000256" key="3">
    <source>
        <dbReference type="ARBA" id="ARBA00022679"/>
    </source>
</evidence>
<feature type="binding site" evidence="9">
    <location>
        <position position="244"/>
    </location>
    <ligand>
        <name>glycerol</name>
        <dbReference type="ChEBI" id="CHEBI:17754"/>
    </ligand>
</feature>
<protein>
    <recommendedName>
        <fullName evidence="9">Glycerol kinase</fullName>
        <ecNumber evidence="9">2.7.1.30</ecNumber>
    </recommendedName>
    <alternativeName>
        <fullName evidence="9">ATP:glycerol 3-phosphotransferase</fullName>
    </alternativeName>
    <alternativeName>
        <fullName evidence="9">Glycerokinase</fullName>
        <shortName evidence="9">GK</shortName>
    </alternativeName>
</protein>
<feature type="domain" description="Carbohydrate kinase FGGY N-terminal" evidence="11">
    <location>
        <begin position="5"/>
        <end position="250"/>
    </location>
</feature>
<dbReference type="Pfam" id="PF02782">
    <property type="entry name" value="FGGY_C"/>
    <property type="match status" value="1"/>
</dbReference>
<feature type="binding site" evidence="9">
    <location>
        <position position="412"/>
    </location>
    <ligand>
        <name>ADP</name>
        <dbReference type="ChEBI" id="CHEBI:456216"/>
    </ligand>
</feature>
<dbReference type="InterPro" id="IPR000577">
    <property type="entry name" value="Carb_kinase_FGGY"/>
</dbReference>
<evidence type="ECO:0000256" key="10">
    <source>
        <dbReference type="RuleBase" id="RU003733"/>
    </source>
</evidence>
<gene>
    <name evidence="9" type="primary">glpK</name>
    <name evidence="13" type="ORF">VQ02_32005</name>
</gene>
<proteinExistence type="inferred from homology"/>
<dbReference type="FunFam" id="3.30.420.40:FF:000007">
    <property type="entry name" value="Glycerol kinase"/>
    <property type="match status" value="1"/>
</dbReference>
<feature type="domain" description="Carbohydrate kinase FGGY C-terminal" evidence="12">
    <location>
        <begin position="261"/>
        <end position="451"/>
    </location>
</feature>
<feature type="binding site" evidence="9">
    <location>
        <position position="412"/>
    </location>
    <ligand>
        <name>ATP</name>
        <dbReference type="ChEBI" id="CHEBI:30616"/>
    </ligand>
</feature>
<feature type="binding site" evidence="9">
    <location>
        <position position="12"/>
    </location>
    <ligand>
        <name>ATP</name>
        <dbReference type="ChEBI" id="CHEBI:30616"/>
    </ligand>
</feature>
<feature type="binding site" evidence="9">
    <location>
        <position position="83"/>
    </location>
    <ligand>
        <name>glycerol</name>
        <dbReference type="ChEBI" id="CHEBI:17754"/>
    </ligand>
</feature>
<keyword evidence="3 9" id="KW-0808">Transferase</keyword>
<accession>A0A0J6S3G6</accession>
<dbReference type="Proteomes" id="UP000035955">
    <property type="component" value="Unassembled WGS sequence"/>
</dbReference>
<dbReference type="PATRIC" id="fig|298794.3.peg.4865"/>
<keyword evidence="4 9" id="KW-0547">Nucleotide-binding</keyword>
<dbReference type="GO" id="GO:0005524">
    <property type="term" value="F:ATP binding"/>
    <property type="evidence" value="ECO:0007669"/>
    <property type="project" value="UniProtKB-UniRule"/>
</dbReference>
<dbReference type="GO" id="GO:0019563">
    <property type="term" value="P:glycerol catabolic process"/>
    <property type="evidence" value="ECO:0007669"/>
    <property type="project" value="UniProtKB-UniRule"/>
</dbReference>
<evidence type="ECO:0000256" key="1">
    <source>
        <dbReference type="ARBA" id="ARBA00005190"/>
    </source>
</evidence>
<feature type="binding site" evidence="9">
    <location>
        <position position="16"/>
    </location>
    <ligand>
        <name>ADP</name>
        <dbReference type="ChEBI" id="CHEBI:456216"/>
    </ligand>
</feature>
<dbReference type="GO" id="GO:0006072">
    <property type="term" value="P:glycerol-3-phosphate metabolic process"/>
    <property type="evidence" value="ECO:0007669"/>
    <property type="project" value="InterPro"/>
</dbReference>
<keyword evidence="14" id="KW-1185">Reference proteome</keyword>
<dbReference type="InterPro" id="IPR018483">
    <property type="entry name" value="Carb_kinase_FGGY_CS"/>
</dbReference>
<evidence type="ECO:0000256" key="8">
    <source>
        <dbReference type="ARBA" id="ARBA00052101"/>
    </source>
</evidence>
<comment type="caution">
    <text evidence="9">Lacks conserved residue(s) required for the propagation of feature annotation.</text>
</comment>
<feature type="binding site" evidence="9">
    <location>
        <position position="312"/>
    </location>
    <ligand>
        <name>ATP</name>
        <dbReference type="ChEBI" id="CHEBI:30616"/>
    </ligand>
</feature>
<keyword evidence="7 9" id="KW-0067">ATP-binding</keyword>
<evidence type="ECO:0000256" key="7">
    <source>
        <dbReference type="ARBA" id="ARBA00022840"/>
    </source>
</evidence>
<dbReference type="GO" id="GO:0005829">
    <property type="term" value="C:cytosol"/>
    <property type="evidence" value="ECO:0007669"/>
    <property type="project" value="TreeGrafter"/>
</dbReference>
<dbReference type="Pfam" id="PF00370">
    <property type="entry name" value="FGGY_N"/>
    <property type="match status" value="1"/>
</dbReference>
<feature type="binding site" evidence="9">
    <location>
        <position position="14"/>
    </location>
    <ligand>
        <name>ATP</name>
        <dbReference type="ChEBI" id="CHEBI:30616"/>
    </ligand>
</feature>
<reference evidence="13 14" key="1">
    <citation type="submission" date="2015-03" db="EMBL/GenBank/DDBJ databases">
        <title>Genome sequencing of Methylobacterium variabile DSM 16961.</title>
        <authorList>
            <person name="Chaudhry V."/>
            <person name="Patil P.B."/>
        </authorList>
    </citation>
    <scope>NUCLEOTIDE SEQUENCE [LARGE SCALE GENOMIC DNA]</scope>
    <source>
        <strain evidence="13 14">DSM 16961</strain>
    </source>
</reference>
<evidence type="ECO:0000256" key="9">
    <source>
        <dbReference type="HAMAP-Rule" id="MF_00186"/>
    </source>
</evidence>
<evidence type="ECO:0000256" key="6">
    <source>
        <dbReference type="ARBA" id="ARBA00022798"/>
    </source>
</evidence>
<dbReference type="PANTHER" id="PTHR10196">
    <property type="entry name" value="SUGAR KINASE"/>
    <property type="match status" value="1"/>
</dbReference>
<feature type="binding site" evidence="9">
    <location>
        <position position="12"/>
    </location>
    <ligand>
        <name>ADP</name>
        <dbReference type="ChEBI" id="CHEBI:456216"/>
    </ligand>
</feature>
<evidence type="ECO:0000259" key="11">
    <source>
        <dbReference type="Pfam" id="PF00370"/>
    </source>
</evidence>
<dbReference type="InterPro" id="IPR043129">
    <property type="entry name" value="ATPase_NBD"/>
</dbReference>
<dbReference type="PROSITE" id="PS00445">
    <property type="entry name" value="FGGY_KINASES_2"/>
    <property type="match status" value="1"/>
</dbReference>
<feature type="binding site" evidence="9">
    <location>
        <position position="83"/>
    </location>
    <ligand>
        <name>sn-glycerol 3-phosphate</name>
        <dbReference type="ChEBI" id="CHEBI:57597"/>
    </ligand>
</feature>
<dbReference type="RefSeq" id="WP_048448295.1">
    <property type="nucleotide sequence ID" value="NZ_LABY01000312.1"/>
</dbReference>
<name>A0A0J6S3G6_9HYPH</name>
<dbReference type="SUPFAM" id="SSF53067">
    <property type="entry name" value="Actin-like ATPase domain"/>
    <property type="match status" value="2"/>
</dbReference>
<comment type="activity regulation">
    <text evidence="9">Inhibited by fructose 1,6-bisphosphate (FBP).</text>
</comment>
<dbReference type="HAMAP" id="MF_00186">
    <property type="entry name" value="Glycerol_kin"/>
    <property type="match status" value="1"/>
</dbReference>
<dbReference type="EC" id="2.7.1.30" evidence="9"/>
<dbReference type="InterPro" id="IPR005999">
    <property type="entry name" value="Glycerol_kin"/>
</dbReference>
<feature type="binding site" evidence="9">
    <location>
        <position position="243"/>
    </location>
    <ligand>
        <name>glycerol</name>
        <dbReference type="ChEBI" id="CHEBI:17754"/>
    </ligand>
</feature>
<comment type="caution">
    <text evidence="13">The sequence shown here is derived from an EMBL/GenBank/DDBJ whole genome shotgun (WGS) entry which is preliminary data.</text>
</comment>
<feature type="binding site" evidence="9">
    <location>
        <position position="13"/>
    </location>
    <ligand>
        <name>ATP</name>
        <dbReference type="ChEBI" id="CHEBI:30616"/>
    </ligand>
</feature>
<dbReference type="InterPro" id="IPR018484">
    <property type="entry name" value="FGGY_N"/>
</dbReference>
<dbReference type="AlphaFoldDB" id="A0A0J6S3G6"/>
<evidence type="ECO:0000256" key="2">
    <source>
        <dbReference type="ARBA" id="ARBA00009156"/>
    </source>
</evidence>
<keyword evidence="6 9" id="KW-0319">Glycerol metabolism</keyword>
<feature type="binding site" evidence="9">
    <location>
        <position position="134"/>
    </location>
    <ligand>
        <name>glycerol</name>
        <dbReference type="ChEBI" id="CHEBI:17754"/>
    </ligand>
</feature>
<dbReference type="PIRSF" id="PIRSF000538">
    <property type="entry name" value="GlpK"/>
    <property type="match status" value="1"/>
</dbReference>
<feature type="binding site" evidence="9">
    <location>
        <position position="82"/>
    </location>
    <ligand>
        <name>sn-glycerol 3-phosphate</name>
        <dbReference type="ChEBI" id="CHEBI:57597"/>
    </ligand>
</feature>
<dbReference type="FunFam" id="3.30.420.40:FF:000008">
    <property type="entry name" value="Glycerol kinase"/>
    <property type="match status" value="1"/>
</dbReference>
<feature type="binding site" evidence="9">
    <location>
        <position position="265"/>
    </location>
    <ligand>
        <name>ATP</name>
        <dbReference type="ChEBI" id="CHEBI:30616"/>
    </ligand>
</feature>
<comment type="similarity">
    <text evidence="2 9 10">Belongs to the FGGY kinase family.</text>
</comment>
<dbReference type="InterPro" id="IPR018485">
    <property type="entry name" value="FGGY_C"/>
</dbReference>
<keyword evidence="5 9" id="KW-0418">Kinase</keyword>
<dbReference type="NCBIfam" id="TIGR01311">
    <property type="entry name" value="glycerol_kin"/>
    <property type="match status" value="1"/>
</dbReference>
<evidence type="ECO:0000256" key="5">
    <source>
        <dbReference type="ARBA" id="ARBA00022777"/>
    </source>
</evidence>
<evidence type="ECO:0000313" key="14">
    <source>
        <dbReference type="Proteomes" id="UP000035955"/>
    </source>
</evidence>
<feature type="binding site" evidence="9">
    <location>
        <position position="308"/>
    </location>
    <ligand>
        <name>ATP</name>
        <dbReference type="ChEBI" id="CHEBI:30616"/>
    </ligand>
</feature>
<dbReference type="PROSITE" id="PS00933">
    <property type="entry name" value="FGGY_KINASES_1"/>
    <property type="match status" value="1"/>
</dbReference>
<feature type="binding site" evidence="9">
    <location>
        <position position="265"/>
    </location>
    <ligand>
        <name>ADP</name>
        <dbReference type="ChEBI" id="CHEBI:456216"/>
    </ligand>
</feature>
<comment type="catalytic activity">
    <reaction evidence="8 9">
        <text>glycerol + ATP = sn-glycerol 3-phosphate + ADP + H(+)</text>
        <dbReference type="Rhea" id="RHEA:21644"/>
        <dbReference type="ChEBI" id="CHEBI:15378"/>
        <dbReference type="ChEBI" id="CHEBI:17754"/>
        <dbReference type="ChEBI" id="CHEBI:30616"/>
        <dbReference type="ChEBI" id="CHEBI:57597"/>
        <dbReference type="ChEBI" id="CHEBI:456216"/>
        <dbReference type="EC" id="2.7.1.30"/>
    </reaction>
</comment>
<dbReference type="CDD" id="cd07786">
    <property type="entry name" value="FGGY_EcGK_like"/>
    <property type="match status" value="1"/>
</dbReference>
<feature type="binding site" evidence="9">
    <location>
        <position position="82"/>
    </location>
    <ligand>
        <name>glycerol</name>
        <dbReference type="ChEBI" id="CHEBI:17754"/>
    </ligand>
</feature>
<evidence type="ECO:0000256" key="4">
    <source>
        <dbReference type="ARBA" id="ARBA00022741"/>
    </source>
</evidence>
<dbReference type="PANTHER" id="PTHR10196:SF78">
    <property type="entry name" value="GLYCEROL KINASE"/>
    <property type="match status" value="1"/>
</dbReference>
<dbReference type="NCBIfam" id="NF000756">
    <property type="entry name" value="PRK00047.1"/>
    <property type="match status" value="1"/>
</dbReference>
<comment type="function">
    <text evidence="9">Key enzyme in the regulation of glycerol uptake and metabolism. Catalyzes the phosphorylation of glycerol to yield sn-glycerol 3-phosphate.</text>
</comment>
<dbReference type="OrthoDB" id="9805576at2"/>
<organism evidence="13 14">
    <name type="scientific">Methylobacterium variabile</name>
    <dbReference type="NCBI Taxonomy" id="298794"/>
    <lineage>
        <taxon>Bacteria</taxon>
        <taxon>Pseudomonadati</taxon>
        <taxon>Pseudomonadota</taxon>
        <taxon>Alphaproteobacteria</taxon>
        <taxon>Hyphomicrobiales</taxon>
        <taxon>Methylobacteriaceae</taxon>
        <taxon>Methylobacterium</taxon>
    </lineage>
</organism>
<feature type="binding site" evidence="9">
    <location>
        <position position="134"/>
    </location>
    <ligand>
        <name>sn-glycerol 3-phosphate</name>
        <dbReference type="ChEBI" id="CHEBI:57597"/>
    </ligand>
</feature>
<dbReference type="EMBL" id="LABY01000312">
    <property type="protein sequence ID" value="KMO28204.1"/>
    <property type="molecule type" value="Genomic_DNA"/>
</dbReference>
<evidence type="ECO:0000313" key="13">
    <source>
        <dbReference type="EMBL" id="KMO28204.1"/>
    </source>
</evidence>
<feature type="binding site" evidence="9">
    <location>
        <position position="12"/>
    </location>
    <ligand>
        <name>sn-glycerol 3-phosphate</name>
        <dbReference type="ChEBI" id="CHEBI:57597"/>
    </ligand>
</feature>
<dbReference type="GO" id="GO:0004370">
    <property type="term" value="F:glycerol kinase activity"/>
    <property type="evidence" value="ECO:0007669"/>
    <property type="project" value="UniProtKB-UniRule"/>
</dbReference>
<dbReference type="UniPathway" id="UPA00618">
    <property type="reaction ID" value="UER00672"/>
</dbReference>
<evidence type="ECO:0000259" key="12">
    <source>
        <dbReference type="Pfam" id="PF02782"/>
    </source>
</evidence>
<dbReference type="Gene3D" id="3.30.420.40">
    <property type="match status" value="2"/>
</dbReference>
<sequence length="499" mass="53502">MSSLILAIDQGTTSSRALLFRPDTSIAGLAQAEFPQHFPASGWVEHEPEDLWRTTLDTCRAAMRQAGVTAGDVAAIGITNQRETTLVWDRSTGEAVHRAIVWQDRRSAGICARLKEAGHEPMVTAKTGLILDPYFSGTKIAWILDNVPGARARAEAGELAFGTVDSYLLWRLTGGRLHVTDATNASRTLLFDIHRGAWDEELMGLLGVPASMLPEVRDSSGDFGTTDPDLFGAAIPIRGVAGDQQAAVVGQACFRPGMVKSTYGTGCFALLNTGSQPVASKNKLLTTIAYQLNGQRTYALEGSIFVAGAAVQWLRDGLGVIESAAETGALAERADSGQEVYLVPAFVGLGAPYWEPDARGALFGLTRGTGPAELARAALESVCYQTADLLAAMRADWPDGEGSATVLRVDGGMVASDWTMQRLADLLAAPVDRPEVKETTALGAAYLAGLACGLYPEPEHFADHWRLERRFAPAMEPTMRERRLAGWRKAVSCLVGKER</sequence>
<feature type="binding site" evidence="9">
    <location>
        <position position="243"/>
    </location>
    <ligand>
        <name>sn-glycerol 3-phosphate</name>
        <dbReference type="ChEBI" id="CHEBI:57597"/>
    </ligand>
</feature>